<proteinExistence type="inferred from homology"/>
<evidence type="ECO:0000256" key="10">
    <source>
        <dbReference type="ARBA" id="ARBA00023136"/>
    </source>
</evidence>
<feature type="transmembrane region" description="Helical" evidence="12">
    <location>
        <begin position="73"/>
        <end position="97"/>
    </location>
</feature>
<evidence type="ECO:0000256" key="13">
    <source>
        <dbReference type="SAM" id="MobiDB-lite"/>
    </source>
</evidence>
<dbReference type="PROSITE" id="PS51013">
    <property type="entry name" value="PANNEXIN"/>
    <property type="match status" value="1"/>
</dbReference>
<evidence type="ECO:0000313" key="14">
    <source>
        <dbReference type="EMBL" id="KAK4014180.1"/>
    </source>
</evidence>
<evidence type="ECO:0000256" key="2">
    <source>
        <dbReference type="ARBA" id="ARBA00004651"/>
    </source>
</evidence>
<evidence type="ECO:0000256" key="4">
    <source>
        <dbReference type="ARBA" id="ARBA00022475"/>
    </source>
</evidence>
<organism evidence="14 15">
    <name type="scientific">Daphnia magna</name>
    <dbReference type="NCBI Taxonomy" id="35525"/>
    <lineage>
        <taxon>Eukaryota</taxon>
        <taxon>Metazoa</taxon>
        <taxon>Ecdysozoa</taxon>
        <taxon>Arthropoda</taxon>
        <taxon>Crustacea</taxon>
        <taxon>Branchiopoda</taxon>
        <taxon>Diplostraca</taxon>
        <taxon>Cladocera</taxon>
        <taxon>Anomopoda</taxon>
        <taxon>Daphniidae</taxon>
        <taxon>Daphnia</taxon>
    </lineage>
</organism>
<dbReference type="PANTHER" id="PTHR11893">
    <property type="entry name" value="INNEXIN"/>
    <property type="match status" value="1"/>
</dbReference>
<gene>
    <name evidence="12" type="primary">inx</name>
    <name evidence="14" type="ORF">OUZ56_026714</name>
</gene>
<dbReference type="PANTHER" id="PTHR11893:SF40">
    <property type="entry name" value="INNEXIN SHAKING-B"/>
    <property type="match status" value="1"/>
</dbReference>
<evidence type="ECO:0000313" key="15">
    <source>
        <dbReference type="Proteomes" id="UP001234178"/>
    </source>
</evidence>
<comment type="caution">
    <text evidence="12">Lacks conserved residue(s) required for the propagation of feature annotation.</text>
</comment>
<evidence type="ECO:0000256" key="11">
    <source>
        <dbReference type="ARBA" id="ARBA00023303"/>
    </source>
</evidence>
<evidence type="ECO:0000256" key="5">
    <source>
        <dbReference type="ARBA" id="ARBA00022692"/>
    </source>
</evidence>
<evidence type="ECO:0000256" key="1">
    <source>
        <dbReference type="ARBA" id="ARBA00004610"/>
    </source>
</evidence>
<sequence length="405" mass="45747">MFLMNTFFDGAFLTFGFDVIAFAERDQEERIDPMIYIFPRMTKCTFNKFGTSGEVEKHDALCILPLNVVNEKIYIFLWFWFLILGFLTALVLLYRLIIILSPRMRAYLLYIRFRLINREVINTIVRKSKMGDWFLFYMLGQNVDSIIFKEHRAASGDNQRSSDINSRHILFDSWSNAPSTSAAAAAASLSTSASSAGAGATAEVRLLYDTEIRDLEAAGMSDHSAGIMGFRTPNGIIIRHHLGAVSAGSFRRPKAPTRRDSYDETAAGSVHMQTHRQHGHSASSGQPKFREHGRAKFAPSSSSHGYPTYCAQFNFRRINFGLAVNPTEDKIEKIKGKPRKFDNPRIFPPLVIYYNKNSKRIVKHKNKGMNIKILTSSSLSERFSINKSCCVGVATAQRQTVQLEI</sequence>
<dbReference type="InterPro" id="IPR000990">
    <property type="entry name" value="Innexin"/>
</dbReference>
<evidence type="ECO:0000256" key="9">
    <source>
        <dbReference type="ARBA" id="ARBA00023065"/>
    </source>
</evidence>
<evidence type="ECO:0000256" key="3">
    <source>
        <dbReference type="ARBA" id="ARBA00022448"/>
    </source>
</evidence>
<keyword evidence="3 12" id="KW-0813">Transport</keyword>
<keyword evidence="6" id="KW-0303">Gap junction</keyword>
<keyword evidence="7" id="KW-0965">Cell junction</keyword>
<feature type="region of interest" description="Disordered" evidence="13">
    <location>
        <begin position="274"/>
        <end position="300"/>
    </location>
</feature>
<dbReference type="Proteomes" id="UP001234178">
    <property type="component" value="Unassembled WGS sequence"/>
</dbReference>
<protein>
    <recommendedName>
        <fullName evidence="12">Innexin</fullName>
    </recommendedName>
</protein>
<comment type="function">
    <text evidence="12">Structural component of the gap junctions.</text>
</comment>
<keyword evidence="15" id="KW-1185">Reference proteome</keyword>
<evidence type="ECO:0000256" key="8">
    <source>
        <dbReference type="ARBA" id="ARBA00022989"/>
    </source>
</evidence>
<reference evidence="14 15" key="1">
    <citation type="journal article" date="2023" name="Nucleic Acids Res.">
        <title>The hologenome of Daphnia magna reveals possible DNA methylation and microbiome-mediated evolution of the host genome.</title>
        <authorList>
            <person name="Chaturvedi A."/>
            <person name="Li X."/>
            <person name="Dhandapani V."/>
            <person name="Marshall H."/>
            <person name="Kissane S."/>
            <person name="Cuenca-Cambronero M."/>
            <person name="Asole G."/>
            <person name="Calvet F."/>
            <person name="Ruiz-Romero M."/>
            <person name="Marangio P."/>
            <person name="Guigo R."/>
            <person name="Rago D."/>
            <person name="Mirbahai L."/>
            <person name="Eastwood N."/>
            <person name="Colbourne J.K."/>
            <person name="Zhou J."/>
            <person name="Mallon E."/>
            <person name="Orsini L."/>
        </authorList>
    </citation>
    <scope>NUCLEOTIDE SEQUENCE [LARGE SCALE GENOMIC DNA]</scope>
    <source>
        <strain evidence="14">LRV0_1</strain>
    </source>
</reference>
<comment type="subcellular location">
    <subcellularLocation>
        <location evidence="1">Cell junction</location>
        <location evidence="1">Gap junction</location>
    </subcellularLocation>
    <subcellularLocation>
        <location evidence="2 12">Cell membrane</location>
        <topology evidence="2 12">Multi-pass membrane protein</topology>
    </subcellularLocation>
</comment>
<keyword evidence="9 12" id="KW-0406">Ion transport</keyword>
<keyword evidence="11 12" id="KW-0407">Ion channel</keyword>
<accession>A0ABQ9ZMK3</accession>
<keyword evidence="5 12" id="KW-0812">Transmembrane</keyword>
<dbReference type="Pfam" id="PF00876">
    <property type="entry name" value="Innexin"/>
    <property type="match status" value="1"/>
</dbReference>
<evidence type="ECO:0000256" key="12">
    <source>
        <dbReference type="RuleBase" id="RU010713"/>
    </source>
</evidence>
<dbReference type="EMBL" id="JAOYFB010000004">
    <property type="protein sequence ID" value="KAK4014180.1"/>
    <property type="molecule type" value="Genomic_DNA"/>
</dbReference>
<keyword evidence="10 12" id="KW-0472">Membrane</keyword>
<keyword evidence="4" id="KW-1003">Cell membrane</keyword>
<evidence type="ECO:0000256" key="7">
    <source>
        <dbReference type="ARBA" id="ARBA00022949"/>
    </source>
</evidence>
<keyword evidence="8 12" id="KW-1133">Transmembrane helix</keyword>
<comment type="similarity">
    <text evidence="12">Belongs to the pannexin family.</text>
</comment>
<dbReference type="PRINTS" id="PR01262">
    <property type="entry name" value="INNEXIN"/>
</dbReference>
<evidence type="ECO:0000256" key="6">
    <source>
        <dbReference type="ARBA" id="ARBA00022868"/>
    </source>
</evidence>
<comment type="caution">
    <text evidence="14">The sequence shown here is derived from an EMBL/GenBank/DDBJ whole genome shotgun (WGS) entry which is preliminary data.</text>
</comment>
<name>A0ABQ9ZMK3_9CRUS</name>